<evidence type="ECO:0000313" key="3">
    <source>
        <dbReference type="EMBL" id="GEU80015.1"/>
    </source>
</evidence>
<sequence>MGDWNVSLNVNDHLAGGSCTTADMLDFQECLEDIEIDRILGNVGFMGAFPSSHVVFLPHLTFDHCHAMLIIPNAIKKQKRAFRFANFVIDKLEFLQSLKDNWEIHVKGCDMFKLDEAIILKEYCEAISDEEKFLNQQDKIDWLKDEDRNSKFFYAFLKCRRNKSRISMVQNESGESFYDEKVHEQFVIYFKEFLGKSQFTQLSFIDKIQFDKTVSQTDDDWMIRQDVCASVKDFFSKGKMLGEVNDTLIALIPKMDTPIKVSDFRLKACCNVIYKCISKILTDRIKEALCYLVDPNQIAFLPGRQITYNIMITQELLRGYDWKNGAKRVSLKIDLHKAYDTQNWDFLKDVLIKCKFPSKMVNLIMTCVSTTSFSICVNGNRHGYFKGVLRHREVKSTKVVKKAFDQFCSMSGLKPNMGKSTAFFRNLKEHVKHEILSILPFKVGTLHVSYVGVPLIKKQLGINDCKKLIDKLKEKVLNWKKKMPTYDGRLQLIAYVLSAIHVYWALVFILPKTVIKDIDRIMKGFLWNQGDMKNGKAKSLRNCMCYSIWIERNKRLFANEVKDWETVLKDLINIVRLKLSSKKVKGVTQVERIEELWNVKMNIQINEEIIIDMD</sequence>
<feature type="domain" description="Reverse transcriptase" evidence="2">
    <location>
        <begin position="252"/>
        <end position="380"/>
    </location>
</feature>
<dbReference type="InterPro" id="IPR000477">
    <property type="entry name" value="RT_dom"/>
</dbReference>
<name>A0A6L2N5R4_TANCI</name>
<gene>
    <name evidence="3" type="ORF">Tci_051993</name>
</gene>
<comment type="caution">
    <text evidence="3">The sequence shown here is derived from an EMBL/GenBank/DDBJ whole genome shotgun (WGS) entry which is preliminary data.</text>
</comment>
<dbReference type="Pfam" id="PF00078">
    <property type="entry name" value="RVT_1"/>
    <property type="match status" value="1"/>
</dbReference>
<accession>A0A6L2N5R4</accession>
<dbReference type="PANTHER" id="PTHR33116">
    <property type="entry name" value="REVERSE TRANSCRIPTASE ZINC-BINDING DOMAIN-CONTAINING PROTEIN-RELATED-RELATED"/>
    <property type="match status" value="1"/>
</dbReference>
<evidence type="ECO:0000259" key="2">
    <source>
        <dbReference type="Pfam" id="PF00078"/>
    </source>
</evidence>
<dbReference type="EMBL" id="BKCJ010007993">
    <property type="protein sequence ID" value="GEU80015.1"/>
    <property type="molecule type" value="Genomic_DNA"/>
</dbReference>
<dbReference type="PANTHER" id="PTHR33116:SF84">
    <property type="entry name" value="RNA-DIRECTED DNA POLYMERASE"/>
    <property type="match status" value="1"/>
</dbReference>
<evidence type="ECO:0000256" key="1">
    <source>
        <dbReference type="SAM" id="Phobius"/>
    </source>
</evidence>
<dbReference type="AlphaFoldDB" id="A0A6L2N5R4"/>
<protein>
    <recommendedName>
        <fullName evidence="2">Reverse transcriptase domain-containing protein</fullName>
    </recommendedName>
</protein>
<proteinExistence type="predicted"/>
<keyword evidence="1" id="KW-0812">Transmembrane</keyword>
<keyword evidence="1" id="KW-0472">Membrane</keyword>
<reference evidence="3" key="1">
    <citation type="journal article" date="2019" name="Sci. Rep.">
        <title>Draft genome of Tanacetum cinerariifolium, the natural source of mosquito coil.</title>
        <authorList>
            <person name="Yamashiro T."/>
            <person name="Shiraishi A."/>
            <person name="Satake H."/>
            <person name="Nakayama K."/>
        </authorList>
    </citation>
    <scope>NUCLEOTIDE SEQUENCE</scope>
</reference>
<feature type="transmembrane region" description="Helical" evidence="1">
    <location>
        <begin position="492"/>
        <end position="510"/>
    </location>
</feature>
<organism evidence="3">
    <name type="scientific">Tanacetum cinerariifolium</name>
    <name type="common">Dalmatian daisy</name>
    <name type="synonym">Chrysanthemum cinerariifolium</name>
    <dbReference type="NCBI Taxonomy" id="118510"/>
    <lineage>
        <taxon>Eukaryota</taxon>
        <taxon>Viridiplantae</taxon>
        <taxon>Streptophyta</taxon>
        <taxon>Embryophyta</taxon>
        <taxon>Tracheophyta</taxon>
        <taxon>Spermatophyta</taxon>
        <taxon>Magnoliopsida</taxon>
        <taxon>eudicotyledons</taxon>
        <taxon>Gunneridae</taxon>
        <taxon>Pentapetalae</taxon>
        <taxon>asterids</taxon>
        <taxon>campanulids</taxon>
        <taxon>Asterales</taxon>
        <taxon>Asteraceae</taxon>
        <taxon>Asteroideae</taxon>
        <taxon>Anthemideae</taxon>
        <taxon>Anthemidinae</taxon>
        <taxon>Tanacetum</taxon>
    </lineage>
</organism>
<keyword evidence="1" id="KW-1133">Transmembrane helix</keyword>